<evidence type="ECO:0000256" key="2">
    <source>
        <dbReference type="SAM" id="Phobius"/>
    </source>
</evidence>
<dbReference type="InParanoid" id="A0A165DFC7"/>
<evidence type="ECO:0000313" key="4">
    <source>
        <dbReference type="Proteomes" id="UP000076871"/>
    </source>
</evidence>
<dbReference type="EMBL" id="KV427634">
    <property type="protein sequence ID" value="KZT04772.1"/>
    <property type="molecule type" value="Genomic_DNA"/>
</dbReference>
<keyword evidence="4" id="KW-1185">Reference proteome</keyword>
<feature type="transmembrane region" description="Helical" evidence="2">
    <location>
        <begin position="43"/>
        <end position="64"/>
    </location>
</feature>
<dbReference type="Proteomes" id="UP000076871">
    <property type="component" value="Unassembled WGS sequence"/>
</dbReference>
<organism evidence="3 4">
    <name type="scientific">Laetiporus sulphureus 93-53</name>
    <dbReference type="NCBI Taxonomy" id="1314785"/>
    <lineage>
        <taxon>Eukaryota</taxon>
        <taxon>Fungi</taxon>
        <taxon>Dikarya</taxon>
        <taxon>Basidiomycota</taxon>
        <taxon>Agaricomycotina</taxon>
        <taxon>Agaricomycetes</taxon>
        <taxon>Polyporales</taxon>
        <taxon>Laetiporus</taxon>
    </lineage>
</organism>
<reference evidence="3 4" key="1">
    <citation type="journal article" date="2016" name="Mol. Biol. Evol.">
        <title>Comparative Genomics of Early-Diverging Mushroom-Forming Fungi Provides Insights into the Origins of Lignocellulose Decay Capabilities.</title>
        <authorList>
            <person name="Nagy L.G."/>
            <person name="Riley R."/>
            <person name="Tritt A."/>
            <person name="Adam C."/>
            <person name="Daum C."/>
            <person name="Floudas D."/>
            <person name="Sun H."/>
            <person name="Yadav J.S."/>
            <person name="Pangilinan J."/>
            <person name="Larsson K.H."/>
            <person name="Matsuura K."/>
            <person name="Barry K."/>
            <person name="Labutti K."/>
            <person name="Kuo R."/>
            <person name="Ohm R.A."/>
            <person name="Bhattacharya S.S."/>
            <person name="Shirouzu T."/>
            <person name="Yoshinaga Y."/>
            <person name="Martin F.M."/>
            <person name="Grigoriev I.V."/>
            <person name="Hibbett D.S."/>
        </authorList>
    </citation>
    <scope>NUCLEOTIDE SEQUENCE [LARGE SCALE GENOMIC DNA]</scope>
    <source>
        <strain evidence="3 4">93-53</strain>
    </source>
</reference>
<dbReference type="OrthoDB" id="8300214at2759"/>
<sequence>MGSYEPMKRRDLKEDVEHVDTLTESLLPGYYIPTKATKAISKWIHSIALLLSTVLMICSFYLVFHAPSIVWPHDVRGLRKPDQYPGLNFVPKYTKKGPATIFPSKIVRANKASPDTFYAPGAHVVLSDNDSMFYQWPMKPSIFKLCIIEAWVTPQDHLELLPPNKTWTASGNLSEIQIWNVTSPAAPIESMSWNTRPERISLLGTVAWITHADRLHLPEFEDGWQLKPPTPRFECGYRTVNTIEVACEGCNIEFNQVFSEPPLVTIVDKASAAHPSKGKAIEYETDDERDERDVE</sequence>
<keyword evidence="2" id="KW-1133">Transmembrane helix</keyword>
<gene>
    <name evidence="3" type="ORF">LAESUDRAFT_283178</name>
</gene>
<protein>
    <recommendedName>
        <fullName evidence="5">Ubiquitin 3 binding protein But2 C-terminal domain-containing protein</fullName>
    </recommendedName>
</protein>
<evidence type="ECO:0000256" key="1">
    <source>
        <dbReference type="SAM" id="MobiDB-lite"/>
    </source>
</evidence>
<dbReference type="GeneID" id="63818856"/>
<dbReference type="AlphaFoldDB" id="A0A165DFC7"/>
<keyword evidence="2" id="KW-0472">Membrane</keyword>
<evidence type="ECO:0008006" key="5">
    <source>
        <dbReference type="Google" id="ProtNLM"/>
    </source>
</evidence>
<dbReference type="RefSeq" id="XP_040762512.1">
    <property type="nucleotide sequence ID" value="XM_040901825.1"/>
</dbReference>
<feature type="region of interest" description="Disordered" evidence="1">
    <location>
        <begin position="273"/>
        <end position="295"/>
    </location>
</feature>
<proteinExistence type="predicted"/>
<evidence type="ECO:0000313" key="3">
    <source>
        <dbReference type="EMBL" id="KZT04772.1"/>
    </source>
</evidence>
<feature type="compositionally biased region" description="Acidic residues" evidence="1">
    <location>
        <begin position="283"/>
        <end position="295"/>
    </location>
</feature>
<name>A0A165DFC7_9APHY</name>
<accession>A0A165DFC7</accession>
<keyword evidence="2" id="KW-0812">Transmembrane</keyword>